<feature type="chain" id="PRO_5044156900" description="Secreted protein" evidence="1">
    <location>
        <begin position="38"/>
        <end position="68"/>
    </location>
</feature>
<dbReference type="EnsemblPlants" id="TuG1812G0600003588.01.T02">
    <property type="protein sequence ID" value="TuG1812G0600003588.01.T02"/>
    <property type="gene ID" value="TuG1812G0600003588.01"/>
</dbReference>
<accession>A0A8R7QTK6</accession>
<evidence type="ECO:0008006" key="4">
    <source>
        <dbReference type="Google" id="ProtNLM"/>
    </source>
</evidence>
<organism evidence="2 3">
    <name type="scientific">Triticum urartu</name>
    <name type="common">Red wild einkorn</name>
    <name type="synonym">Crithodium urartu</name>
    <dbReference type="NCBI Taxonomy" id="4572"/>
    <lineage>
        <taxon>Eukaryota</taxon>
        <taxon>Viridiplantae</taxon>
        <taxon>Streptophyta</taxon>
        <taxon>Embryophyta</taxon>
        <taxon>Tracheophyta</taxon>
        <taxon>Spermatophyta</taxon>
        <taxon>Magnoliopsida</taxon>
        <taxon>Liliopsida</taxon>
        <taxon>Poales</taxon>
        <taxon>Poaceae</taxon>
        <taxon>BOP clade</taxon>
        <taxon>Pooideae</taxon>
        <taxon>Triticodae</taxon>
        <taxon>Triticeae</taxon>
        <taxon>Triticinae</taxon>
        <taxon>Triticum</taxon>
    </lineage>
</organism>
<dbReference type="Gramene" id="TuG1812G0600003588.01.T01">
    <property type="protein sequence ID" value="TuG1812G0600003588.01.T01"/>
    <property type="gene ID" value="TuG1812G0600003588.01"/>
</dbReference>
<dbReference type="Gramene" id="TuG1812G0600003588.01.T02">
    <property type="protein sequence ID" value="TuG1812G0600003588.01.T02"/>
    <property type="gene ID" value="TuG1812G0600003588.01"/>
</dbReference>
<reference evidence="2" key="3">
    <citation type="submission" date="2022-06" db="UniProtKB">
        <authorList>
            <consortium name="EnsemblPlants"/>
        </authorList>
    </citation>
    <scope>IDENTIFICATION</scope>
</reference>
<reference evidence="2" key="2">
    <citation type="submission" date="2018-03" db="EMBL/GenBank/DDBJ databases">
        <title>The Triticum urartu genome reveals the dynamic nature of wheat genome evolution.</title>
        <authorList>
            <person name="Ling H."/>
            <person name="Ma B."/>
            <person name="Shi X."/>
            <person name="Liu H."/>
            <person name="Dong L."/>
            <person name="Sun H."/>
            <person name="Cao Y."/>
            <person name="Gao Q."/>
            <person name="Zheng S."/>
            <person name="Li Y."/>
            <person name="Yu Y."/>
            <person name="Du H."/>
            <person name="Qi M."/>
            <person name="Li Y."/>
            <person name="Yu H."/>
            <person name="Cui Y."/>
            <person name="Wang N."/>
            <person name="Chen C."/>
            <person name="Wu H."/>
            <person name="Zhao Y."/>
            <person name="Zhang J."/>
            <person name="Li Y."/>
            <person name="Zhou W."/>
            <person name="Zhang B."/>
            <person name="Hu W."/>
            <person name="Eijk M."/>
            <person name="Tang J."/>
            <person name="Witsenboer H."/>
            <person name="Zhao S."/>
            <person name="Li Z."/>
            <person name="Zhang A."/>
            <person name="Wang D."/>
            <person name="Liang C."/>
        </authorList>
    </citation>
    <scope>NUCLEOTIDE SEQUENCE [LARGE SCALE GENOMIC DNA]</scope>
    <source>
        <strain evidence="2">cv. G1812</strain>
    </source>
</reference>
<dbReference type="EnsemblPlants" id="TuG1812G0600003588.01.T01">
    <property type="protein sequence ID" value="TuG1812G0600003588.01.T01"/>
    <property type="gene ID" value="TuG1812G0600003588.01"/>
</dbReference>
<feature type="signal peptide" evidence="1">
    <location>
        <begin position="1"/>
        <end position="37"/>
    </location>
</feature>
<evidence type="ECO:0000313" key="3">
    <source>
        <dbReference type="Proteomes" id="UP000015106"/>
    </source>
</evidence>
<evidence type="ECO:0000313" key="2">
    <source>
        <dbReference type="EnsemblPlants" id="TuG1812G0600003588.01.T02"/>
    </source>
</evidence>
<keyword evidence="3" id="KW-1185">Reference proteome</keyword>
<evidence type="ECO:0000256" key="1">
    <source>
        <dbReference type="SAM" id="SignalP"/>
    </source>
</evidence>
<dbReference type="AlphaFoldDB" id="A0A8R7QTK6"/>
<proteinExistence type="predicted"/>
<keyword evidence="1" id="KW-0732">Signal</keyword>
<reference evidence="3" key="1">
    <citation type="journal article" date="2013" name="Nature">
        <title>Draft genome of the wheat A-genome progenitor Triticum urartu.</title>
        <authorList>
            <person name="Ling H.Q."/>
            <person name="Zhao S."/>
            <person name="Liu D."/>
            <person name="Wang J."/>
            <person name="Sun H."/>
            <person name="Zhang C."/>
            <person name="Fan H."/>
            <person name="Li D."/>
            <person name="Dong L."/>
            <person name="Tao Y."/>
            <person name="Gao C."/>
            <person name="Wu H."/>
            <person name="Li Y."/>
            <person name="Cui Y."/>
            <person name="Guo X."/>
            <person name="Zheng S."/>
            <person name="Wang B."/>
            <person name="Yu K."/>
            <person name="Liang Q."/>
            <person name="Yang W."/>
            <person name="Lou X."/>
            <person name="Chen J."/>
            <person name="Feng M."/>
            <person name="Jian J."/>
            <person name="Zhang X."/>
            <person name="Luo G."/>
            <person name="Jiang Y."/>
            <person name="Liu J."/>
            <person name="Wang Z."/>
            <person name="Sha Y."/>
            <person name="Zhang B."/>
            <person name="Wu H."/>
            <person name="Tang D."/>
            <person name="Shen Q."/>
            <person name="Xue P."/>
            <person name="Zou S."/>
            <person name="Wang X."/>
            <person name="Liu X."/>
            <person name="Wang F."/>
            <person name="Yang Y."/>
            <person name="An X."/>
            <person name="Dong Z."/>
            <person name="Zhang K."/>
            <person name="Zhang X."/>
            <person name="Luo M.C."/>
            <person name="Dvorak J."/>
            <person name="Tong Y."/>
            <person name="Wang J."/>
            <person name="Yang H."/>
            <person name="Li Z."/>
            <person name="Wang D."/>
            <person name="Zhang A."/>
            <person name="Wang J."/>
        </authorList>
    </citation>
    <scope>NUCLEOTIDE SEQUENCE</scope>
    <source>
        <strain evidence="3">cv. G1812</strain>
    </source>
</reference>
<protein>
    <recommendedName>
        <fullName evidence="4">Secreted protein</fullName>
    </recommendedName>
</protein>
<name>A0A8R7QTK6_TRIUA</name>
<sequence>MAKDGLQPWGPKQPAFVHMRVSFLLHLALLLHDVTMCARSNLSPIAAPPLVADALQPEDLHDGGRLVA</sequence>
<dbReference type="Proteomes" id="UP000015106">
    <property type="component" value="Chromosome 6"/>
</dbReference>